<feature type="compositionally biased region" description="Polar residues" evidence="1">
    <location>
        <begin position="48"/>
        <end position="65"/>
    </location>
</feature>
<dbReference type="EMBL" id="JAAAJB010000344">
    <property type="protein sequence ID" value="KAG0257871.1"/>
    <property type="molecule type" value="Genomic_DNA"/>
</dbReference>
<organism evidence="2 3">
    <name type="scientific">Actinomortierella ambigua</name>
    <dbReference type="NCBI Taxonomy" id="1343610"/>
    <lineage>
        <taxon>Eukaryota</taxon>
        <taxon>Fungi</taxon>
        <taxon>Fungi incertae sedis</taxon>
        <taxon>Mucoromycota</taxon>
        <taxon>Mortierellomycotina</taxon>
        <taxon>Mortierellomycetes</taxon>
        <taxon>Mortierellales</taxon>
        <taxon>Mortierellaceae</taxon>
        <taxon>Actinomortierella</taxon>
    </lineage>
</organism>
<feature type="region of interest" description="Disordered" evidence="1">
    <location>
        <begin position="1"/>
        <end position="88"/>
    </location>
</feature>
<dbReference type="Proteomes" id="UP000807716">
    <property type="component" value="Unassembled WGS sequence"/>
</dbReference>
<feature type="compositionally biased region" description="Basic and acidic residues" evidence="1">
    <location>
        <begin position="1"/>
        <end position="20"/>
    </location>
</feature>
<name>A0A9P6Q0A9_9FUNG</name>
<protein>
    <submittedName>
        <fullName evidence="2">Uncharacterized protein</fullName>
    </submittedName>
</protein>
<reference evidence="2" key="1">
    <citation type="journal article" date="2020" name="Fungal Divers.">
        <title>Resolving the Mortierellaceae phylogeny through synthesis of multi-gene phylogenetics and phylogenomics.</title>
        <authorList>
            <person name="Vandepol N."/>
            <person name="Liber J."/>
            <person name="Desiro A."/>
            <person name="Na H."/>
            <person name="Kennedy M."/>
            <person name="Barry K."/>
            <person name="Grigoriev I.V."/>
            <person name="Miller A.N."/>
            <person name="O'Donnell K."/>
            <person name="Stajich J.E."/>
            <person name="Bonito G."/>
        </authorList>
    </citation>
    <scope>NUCLEOTIDE SEQUENCE</scope>
    <source>
        <strain evidence="2">BC1065</strain>
    </source>
</reference>
<accession>A0A9P6Q0A9</accession>
<sequence>MARMPMPRDRAAPMDWERENTTNFPNVLDSSESTGFDAAGPQHDSPMNGRSSTFGQRGTSSTKASGTIPLNKGSEDPAQSKPGCLVCF</sequence>
<dbReference type="OrthoDB" id="5961at2759"/>
<dbReference type="AlphaFoldDB" id="A0A9P6Q0A9"/>
<evidence type="ECO:0000313" key="3">
    <source>
        <dbReference type="Proteomes" id="UP000807716"/>
    </source>
</evidence>
<keyword evidence="3" id="KW-1185">Reference proteome</keyword>
<gene>
    <name evidence="2" type="ORF">DFQ27_004905</name>
</gene>
<proteinExistence type="predicted"/>
<evidence type="ECO:0000256" key="1">
    <source>
        <dbReference type="SAM" id="MobiDB-lite"/>
    </source>
</evidence>
<comment type="caution">
    <text evidence="2">The sequence shown here is derived from an EMBL/GenBank/DDBJ whole genome shotgun (WGS) entry which is preliminary data.</text>
</comment>
<evidence type="ECO:0000313" key="2">
    <source>
        <dbReference type="EMBL" id="KAG0257871.1"/>
    </source>
</evidence>
<feature type="compositionally biased region" description="Polar residues" evidence="1">
    <location>
        <begin position="21"/>
        <end position="34"/>
    </location>
</feature>